<evidence type="ECO:0008006" key="4">
    <source>
        <dbReference type="Google" id="ProtNLM"/>
    </source>
</evidence>
<gene>
    <name evidence="2" type="ORF">GCWU000324_00693</name>
</gene>
<proteinExistence type="predicted"/>
<dbReference type="Proteomes" id="UP000003009">
    <property type="component" value="Unassembled WGS sequence"/>
</dbReference>
<name>C4GEY4_9NEIS</name>
<feature type="region of interest" description="Disordered" evidence="1">
    <location>
        <begin position="1040"/>
        <end position="1075"/>
    </location>
</feature>
<dbReference type="AlphaFoldDB" id="C4GEY4"/>
<dbReference type="EMBL" id="ACJW02000002">
    <property type="protein sequence ID" value="EEP68789.1"/>
    <property type="molecule type" value="Genomic_DNA"/>
</dbReference>
<protein>
    <recommendedName>
        <fullName evidence="4">Outer membrane autotransporter barrel domain protein</fullName>
    </recommendedName>
</protein>
<dbReference type="RefSeq" id="WP_003794292.1">
    <property type="nucleotide sequence ID" value="NZ_GG665871.1"/>
</dbReference>
<feature type="compositionally biased region" description="Polar residues" evidence="1">
    <location>
        <begin position="1040"/>
        <end position="1050"/>
    </location>
</feature>
<organism evidence="2 3">
    <name type="scientific">Kingella oralis ATCC 51147</name>
    <dbReference type="NCBI Taxonomy" id="629741"/>
    <lineage>
        <taxon>Bacteria</taxon>
        <taxon>Pseudomonadati</taxon>
        <taxon>Pseudomonadota</taxon>
        <taxon>Betaproteobacteria</taxon>
        <taxon>Neisseriales</taxon>
        <taxon>Neisseriaceae</taxon>
        <taxon>Kingella</taxon>
    </lineage>
</organism>
<dbReference type="GeneID" id="84906966"/>
<evidence type="ECO:0000256" key="1">
    <source>
        <dbReference type="SAM" id="MobiDB-lite"/>
    </source>
</evidence>
<comment type="caution">
    <text evidence="2">The sequence shown here is derived from an EMBL/GenBank/DDBJ whole genome shotgun (WGS) entry which is preliminary data.</text>
</comment>
<dbReference type="STRING" id="629741.GCWU000324_00693"/>
<reference evidence="2" key="1">
    <citation type="submission" date="2009-04" db="EMBL/GenBank/DDBJ databases">
        <authorList>
            <person name="Weinstock G."/>
            <person name="Sodergren E."/>
            <person name="Clifton S."/>
            <person name="Fulton L."/>
            <person name="Fulton B."/>
            <person name="Courtney L."/>
            <person name="Fronick C."/>
            <person name="Harrison M."/>
            <person name="Strong C."/>
            <person name="Farmer C."/>
            <person name="Delahaunty K."/>
            <person name="Markovic C."/>
            <person name="Hall O."/>
            <person name="Minx P."/>
            <person name="Tomlinson C."/>
            <person name="Mitreva M."/>
            <person name="Nelson J."/>
            <person name="Hou S."/>
            <person name="Wollam A."/>
            <person name="Pepin K.H."/>
            <person name="Johnson M."/>
            <person name="Bhonagiri V."/>
            <person name="Nash W.E."/>
            <person name="Warren W."/>
            <person name="Chinwalla A."/>
            <person name="Mardis E.R."/>
            <person name="Wilson R.K."/>
        </authorList>
    </citation>
    <scope>NUCLEOTIDE SEQUENCE [LARGE SCALE GENOMIC DNA]</scope>
    <source>
        <strain evidence="2">ATCC 51147</strain>
    </source>
</reference>
<dbReference type="HOGENOM" id="CLU_286943_0_0_4"/>
<feature type="compositionally biased region" description="Low complexity" evidence="1">
    <location>
        <begin position="186"/>
        <end position="203"/>
    </location>
</feature>
<dbReference type="OrthoDB" id="90740at2"/>
<feature type="region of interest" description="Disordered" evidence="1">
    <location>
        <begin position="186"/>
        <end position="237"/>
    </location>
</feature>
<accession>C4GEY4</accession>
<evidence type="ECO:0000313" key="2">
    <source>
        <dbReference type="EMBL" id="EEP68789.1"/>
    </source>
</evidence>
<feature type="compositionally biased region" description="Acidic residues" evidence="1">
    <location>
        <begin position="204"/>
        <end position="218"/>
    </location>
</feature>
<evidence type="ECO:0000313" key="3">
    <source>
        <dbReference type="Proteomes" id="UP000003009"/>
    </source>
</evidence>
<sequence length="1075" mass="112269">MSAHAVPYQQGSSAIATVDAGERVEKITDITAAKKRDGSINKKPAVGSSETDFNRAGNPVRIIWYGNPKDNDSKIAQTGALNNGFIHGKVNVEATRTTSKSEKGSTIDANGMANAIDALGWTPHTNPNSVEYSLTDGIVNNGIAEGEAKLQGGLGGVHGKVQSFATANGISLAAITDFGKDSIGGASGASGSKSSGSAAINNNNDDELDDDDLDDLLIDDGSTPRPPKDTSQTDMYGKNLNVRIAKVENTGTLSGSLNAQAFQGIKNRQPNKFVPMFYGVTPVASGNGVSLATYVDTPDRYTFSQEKENTLYMGSLKNSGDINGEAEVRGGANVTHTYTKTKAVGNGVSLMADSGRNAKHGTTVTLGAVENSGRISGSLKQVSGNTSSNNSVFIQGTAEALSSGNGISVLAYAENAQIPKIYASLGEANGNTITGLNNTGRISGEAHIRAGDGAGDRSINIAATGNGVSLHNNRKVSGPVSWSGWGQKPLATQLRLYGVNNMGMITGNLEAQPGVLYNAAKRGTAIPDMPVVPLLTDKDNVQLTDKGNTTPAKPDNAQNSGYGGILNSNNHRAGLDVRGSGSGISIFSSNGHILDLEARKPDELPQQLGTVYNQGVVSGYAKIYHGYENDSGYSNGYNVVGAGTGIFTDTKLSHSITNTGVISGSHAAILTPGGKNDAYSYRNPLPVHTYGTDKLKNYGLMAGTLIAGVYRSEGGNSQTPTYGYFDSSLVTQYNQKDPLENLGTKVYLNRGYDYQEIEVADPWLVSGKRKKLVPVRNGKEELIERVEVGTGGKVSIPADGHTKEFDIINGAVDAAGKDSSYTATGDLAGKIVNGAGVDKGALVANQNIKLDNSIVNGYAHALYLADGAAVNANDTTFNANGFRVNRNINPLAVRGDAGKNVLDISGSSVINGNMNFGDGDDSLTIADEHVRMNGRTVDLGAGENTFNLGRANNAGRSNRGKRETPAGAIVVNYDVLGATNVNVNRNALIASDVNMRDTNKLAVANNAQLTYQADGETQHALYNANGGTLTLDVQGKVQVASSGRSDTPSKLSFGRDVDDGLSEDPNAPTPPAPMW</sequence>
<keyword evidence="3" id="KW-1185">Reference proteome</keyword>